<evidence type="ECO:0000313" key="2">
    <source>
        <dbReference type="Proteomes" id="UP001281410"/>
    </source>
</evidence>
<dbReference type="Proteomes" id="UP001281410">
    <property type="component" value="Unassembled WGS sequence"/>
</dbReference>
<dbReference type="PANTHER" id="PTHR31973">
    <property type="entry name" value="POLYPROTEIN, PUTATIVE-RELATED"/>
    <property type="match status" value="1"/>
</dbReference>
<keyword evidence="2" id="KW-1185">Reference proteome</keyword>
<comment type="caution">
    <text evidence="1">The sequence shown here is derived from an EMBL/GenBank/DDBJ whole genome shotgun (WGS) entry which is preliminary data.</text>
</comment>
<name>A0AAE0AG70_9ROSI</name>
<gene>
    <name evidence="1" type="ORF">Dsin_017363</name>
</gene>
<evidence type="ECO:0000313" key="1">
    <source>
        <dbReference type="EMBL" id="KAK3212657.1"/>
    </source>
</evidence>
<dbReference type="AlphaFoldDB" id="A0AAE0AG70"/>
<organism evidence="1 2">
    <name type="scientific">Dipteronia sinensis</name>
    <dbReference type="NCBI Taxonomy" id="43782"/>
    <lineage>
        <taxon>Eukaryota</taxon>
        <taxon>Viridiplantae</taxon>
        <taxon>Streptophyta</taxon>
        <taxon>Embryophyta</taxon>
        <taxon>Tracheophyta</taxon>
        <taxon>Spermatophyta</taxon>
        <taxon>Magnoliopsida</taxon>
        <taxon>eudicotyledons</taxon>
        <taxon>Gunneridae</taxon>
        <taxon>Pentapetalae</taxon>
        <taxon>rosids</taxon>
        <taxon>malvids</taxon>
        <taxon>Sapindales</taxon>
        <taxon>Sapindaceae</taxon>
        <taxon>Hippocastanoideae</taxon>
        <taxon>Acereae</taxon>
        <taxon>Dipteronia</taxon>
    </lineage>
</organism>
<dbReference type="EMBL" id="JANJYJ010000005">
    <property type="protein sequence ID" value="KAK3212657.1"/>
    <property type="molecule type" value="Genomic_DNA"/>
</dbReference>
<proteinExistence type="predicted"/>
<sequence length="189" mass="22578">MHILDIVANFMSTFKNHKINWKLWYMARTANRASFEQALASVREELKNAANWLMLEPVEKWARHAFESSLKADHVSNNMSECFNSWVREDRDKPILQLLENFRRKIMVRVCEKWAEVEKLNDTITPYARENLTMIGLPCMHAIAAFMYNIEYAHDHVHWYYSNEAWKMAYNENINPIPDESRNLRILNR</sequence>
<protein>
    <submittedName>
        <fullName evidence="1">Uncharacterized protein</fullName>
    </submittedName>
</protein>
<reference evidence="1" key="1">
    <citation type="journal article" date="2023" name="Plant J.">
        <title>Genome sequences and population genomics provide insights into the demographic history, inbreeding, and mutation load of two 'living fossil' tree species of Dipteronia.</title>
        <authorList>
            <person name="Feng Y."/>
            <person name="Comes H.P."/>
            <person name="Chen J."/>
            <person name="Zhu S."/>
            <person name="Lu R."/>
            <person name="Zhang X."/>
            <person name="Li P."/>
            <person name="Qiu J."/>
            <person name="Olsen K.M."/>
            <person name="Qiu Y."/>
        </authorList>
    </citation>
    <scope>NUCLEOTIDE SEQUENCE</scope>
    <source>
        <strain evidence="1">NBL</strain>
    </source>
</reference>
<accession>A0AAE0AG70</accession>
<dbReference type="PANTHER" id="PTHR31973:SF187">
    <property type="entry name" value="MUTATOR TRANSPOSASE MUDRA PROTEIN"/>
    <property type="match status" value="1"/>
</dbReference>